<organism evidence="3 4">
    <name type="scientific">Rhizoctonia solani</name>
    <dbReference type="NCBI Taxonomy" id="456999"/>
    <lineage>
        <taxon>Eukaryota</taxon>
        <taxon>Fungi</taxon>
        <taxon>Dikarya</taxon>
        <taxon>Basidiomycota</taxon>
        <taxon>Agaricomycotina</taxon>
        <taxon>Agaricomycetes</taxon>
        <taxon>Cantharellales</taxon>
        <taxon>Ceratobasidiaceae</taxon>
        <taxon>Rhizoctonia</taxon>
    </lineage>
</organism>
<protein>
    <submittedName>
        <fullName evidence="3">Cell surface glycoprotein 1</fullName>
    </submittedName>
</protein>
<evidence type="ECO:0000313" key="4">
    <source>
        <dbReference type="Proteomes" id="UP000044841"/>
    </source>
</evidence>
<keyword evidence="2" id="KW-1133">Transmembrane helix</keyword>
<evidence type="ECO:0000256" key="1">
    <source>
        <dbReference type="SAM" id="MobiDB-lite"/>
    </source>
</evidence>
<gene>
    <name evidence="3" type="ORF">RSOLAG22IIIB_07117</name>
</gene>
<feature type="region of interest" description="Disordered" evidence="1">
    <location>
        <begin position="77"/>
        <end position="97"/>
    </location>
</feature>
<feature type="region of interest" description="Disordered" evidence="1">
    <location>
        <begin position="701"/>
        <end position="737"/>
    </location>
</feature>
<proteinExistence type="predicted"/>
<dbReference type="EMBL" id="CYGV01002044">
    <property type="protein sequence ID" value="CUA78503.1"/>
    <property type="molecule type" value="Genomic_DNA"/>
</dbReference>
<feature type="region of interest" description="Disordered" evidence="1">
    <location>
        <begin position="319"/>
        <end position="425"/>
    </location>
</feature>
<sequence length="944" mass="100629">MSLDINWIILIVVFTALVIEVLTAVAYVFENCWSFDKPSKAFQEFVPDAYTDARTAVTGTDSKQHLDAVQGILDPLSPLSGQRFRPPPPTTSAKSKSTPGYDLFVASVGRISSWMFTLLAMATKPKYDAGSLEVKPKVRIDATTEESLSTRCLGLREVVPNRIGSSGATVFQKAKAQTPVNTLANVSLPTFIARNGVTSVTTALPAATKVLDVPAVVKSHTPAHRSSTPGVPTWASASRRARPLVVPEYRGDNCAQASLDPFKKSNTTQPAAHSVPIVPTTGTEQKISSASTTTSPLKASYPPIAVVWDAEVSPEVKKFYQDPESAKTISSPKPQTRTAHESCSTPTFTPSTEPASVIPVKRRLRAVSTRSERPTKRRRFVCPKDQDPRLPNPTSKPVDVSPTNSDSHTTQEPHFIPVKPEGPSLPIRLVPAKRRAPTRFTHLEIPQTKRRRINPSKIDELPTLLPIDGVASRQLPPSLISHRGPVLPTIPTGHDLSLLPDQDLCLSEKITHPDPSILATDLLSHLIELTRGETKRTRTPIPTSDQSKSLATVASDPMIDTSMSSSGKPGAPSRVCLRAHVKCQVIDGEESNDLKMAVLDATATPDITMSSSTADTSISSVLLAPTSPVTTENAESLGTMEKVLDSRSLADEEDVEMDPDSLMDDGIHSGSMRQHRMPDANDQLETTRAIGGTVLMEETSAGVAPEETMGDADQEGAPEPTEEDGSALAETAGAPQQVSSLAETFAGMQVGSAPENGGSDEPDLETEHPGEQVTATETTIIHQEQEPEPVTGLAQTLGAMQVAGAEGEVDGHSETPSAPVTVPAEPVADLAQSLAGMQVGAEVVEPTTLDLPHPTVAPEEYVEDPFDELIQALVVTHLPAPVIVPYESESTEIGVSDTVSGPTGSDFISLGFEDDEEEEESEGEEDEQALTDAAAAAIAWISGL</sequence>
<reference evidence="3 4" key="1">
    <citation type="submission" date="2015-07" db="EMBL/GenBank/DDBJ databases">
        <authorList>
            <person name="Noorani M."/>
        </authorList>
    </citation>
    <scope>NUCLEOTIDE SEQUENCE [LARGE SCALE GENOMIC DNA]</scope>
    <source>
        <strain evidence="3">BBA 69670</strain>
    </source>
</reference>
<keyword evidence="2" id="KW-0812">Transmembrane</keyword>
<name>A0A0K6GIT7_9AGAM</name>
<feature type="region of interest" description="Disordered" evidence="1">
    <location>
        <begin position="749"/>
        <end position="773"/>
    </location>
</feature>
<keyword evidence="2" id="KW-0472">Membrane</keyword>
<keyword evidence="4" id="KW-1185">Reference proteome</keyword>
<feature type="compositionally biased region" description="Acidic residues" evidence="1">
    <location>
        <begin position="708"/>
        <end position="725"/>
    </location>
</feature>
<feature type="transmembrane region" description="Helical" evidence="2">
    <location>
        <begin position="7"/>
        <end position="29"/>
    </location>
</feature>
<evidence type="ECO:0000256" key="2">
    <source>
        <dbReference type="SAM" id="Phobius"/>
    </source>
</evidence>
<dbReference type="Proteomes" id="UP000044841">
    <property type="component" value="Unassembled WGS sequence"/>
</dbReference>
<evidence type="ECO:0000313" key="3">
    <source>
        <dbReference type="EMBL" id="CUA78503.1"/>
    </source>
</evidence>
<dbReference type="AlphaFoldDB" id="A0A0K6GIT7"/>
<feature type="compositionally biased region" description="Polar residues" evidence="1">
    <location>
        <begin position="327"/>
        <end position="354"/>
    </location>
</feature>
<accession>A0A0K6GIT7</accession>
<feature type="compositionally biased region" description="Polar residues" evidence="1">
    <location>
        <begin position="401"/>
        <end position="412"/>
    </location>
</feature>